<dbReference type="PANTHER" id="PTHR22804:SF40">
    <property type="entry name" value="HYALURONAN AND PROTEOGLYCAN LINK PROTEIN 3"/>
    <property type="match status" value="1"/>
</dbReference>
<dbReference type="PANTHER" id="PTHR22804">
    <property type="entry name" value="AGGRECAN/VERSICAN PROTEOGLYCAN"/>
    <property type="match status" value="1"/>
</dbReference>
<dbReference type="Pfam" id="PF00008">
    <property type="entry name" value="EGF"/>
    <property type="match status" value="1"/>
</dbReference>
<dbReference type="Pfam" id="PF00024">
    <property type="entry name" value="PAN_1"/>
    <property type="match status" value="1"/>
</dbReference>
<feature type="domain" description="C-type lectin" evidence="7">
    <location>
        <begin position="143"/>
        <end position="240"/>
    </location>
</feature>
<dbReference type="SUPFAM" id="SSF56436">
    <property type="entry name" value="C-type lectin-like"/>
    <property type="match status" value="1"/>
</dbReference>
<keyword evidence="2 4" id="KW-0245">EGF-like domain</keyword>
<dbReference type="GeneID" id="116295715"/>
<dbReference type="SMART" id="SM00181">
    <property type="entry name" value="EGF"/>
    <property type="match status" value="1"/>
</dbReference>
<dbReference type="InterPro" id="IPR016186">
    <property type="entry name" value="C-type_lectin-like/link_sf"/>
</dbReference>
<dbReference type="FunCoup" id="A0A6P8I3K1">
    <property type="interactions" value="290"/>
</dbReference>
<dbReference type="InterPro" id="IPR000742">
    <property type="entry name" value="EGF"/>
</dbReference>
<dbReference type="GO" id="GO:0002052">
    <property type="term" value="P:positive regulation of neuroblast proliferation"/>
    <property type="evidence" value="ECO:0007669"/>
    <property type="project" value="TreeGrafter"/>
</dbReference>
<name>A0A6P8I3K1_ACTTE</name>
<protein>
    <submittedName>
        <fullName evidence="9">Brevican core protein-like</fullName>
    </submittedName>
</protein>
<evidence type="ECO:0000259" key="7">
    <source>
        <dbReference type="PROSITE" id="PS50041"/>
    </source>
</evidence>
<sequence length="240" mass="26819">MLFAGTFLLLAFIIIVNGTCSPKREEFSSAINDQVLVGPSIGSVSVPSEYVCQWQCILTSHCSMFNYGPNGECEVLDSRSQNFVIQIRTGWFFKAQMCHQDVCQNGGTCFSTSEGNATCVCKEGFTGDRCQNLPPCFDGWHHFEGKCYKLFLDRVVMSVAEQNCFAQGGHLASIHSMRENEFIYITVINRMAGKWIGYNDIASEGTFEWTDGEPSVFQYWHSNAPNNNNEQDCVLMSAAI</sequence>
<keyword evidence="5" id="KW-0732">Signal</keyword>
<dbReference type="SMART" id="SM00034">
    <property type="entry name" value="CLECT"/>
    <property type="match status" value="1"/>
</dbReference>
<dbReference type="SUPFAM" id="SSF57196">
    <property type="entry name" value="EGF/Laminin"/>
    <property type="match status" value="1"/>
</dbReference>
<evidence type="ECO:0000256" key="3">
    <source>
        <dbReference type="ARBA" id="ARBA00023157"/>
    </source>
</evidence>
<reference evidence="9" key="1">
    <citation type="submission" date="2025-08" db="UniProtKB">
        <authorList>
            <consortium name="RefSeq"/>
        </authorList>
    </citation>
    <scope>IDENTIFICATION</scope>
    <source>
        <tissue evidence="9">Tentacle</tissue>
    </source>
</reference>
<dbReference type="Proteomes" id="UP000515163">
    <property type="component" value="Unplaced"/>
</dbReference>
<keyword evidence="8" id="KW-1185">Reference proteome</keyword>
<feature type="domain" description="EGF-like" evidence="6">
    <location>
        <begin position="94"/>
        <end position="131"/>
    </location>
</feature>
<feature type="signal peptide" evidence="5">
    <location>
        <begin position="1"/>
        <end position="18"/>
    </location>
</feature>
<proteinExistence type="inferred from homology"/>
<evidence type="ECO:0000313" key="9">
    <source>
        <dbReference type="RefSeq" id="XP_031559482.1"/>
    </source>
</evidence>
<dbReference type="GO" id="GO:0045202">
    <property type="term" value="C:synapse"/>
    <property type="evidence" value="ECO:0007669"/>
    <property type="project" value="TreeGrafter"/>
</dbReference>
<dbReference type="RefSeq" id="XP_031559482.1">
    <property type="nucleotide sequence ID" value="XM_031703622.1"/>
</dbReference>
<comment type="caution">
    <text evidence="4">Lacks conserved residue(s) required for the propagation of feature annotation.</text>
</comment>
<feature type="disulfide bond" evidence="4">
    <location>
        <begin position="121"/>
        <end position="130"/>
    </location>
</feature>
<evidence type="ECO:0000313" key="8">
    <source>
        <dbReference type="Proteomes" id="UP000515163"/>
    </source>
</evidence>
<dbReference type="AlphaFoldDB" id="A0A6P8I3K1"/>
<evidence type="ECO:0000256" key="4">
    <source>
        <dbReference type="PROSITE-ProRule" id="PRU00076"/>
    </source>
</evidence>
<dbReference type="InterPro" id="IPR001304">
    <property type="entry name" value="C-type_lectin-like"/>
</dbReference>
<dbReference type="Pfam" id="PF00059">
    <property type="entry name" value="Lectin_C"/>
    <property type="match status" value="1"/>
</dbReference>
<dbReference type="KEGG" id="aten:116295715"/>
<organism evidence="8 9">
    <name type="scientific">Actinia tenebrosa</name>
    <name type="common">Australian red waratah sea anemone</name>
    <dbReference type="NCBI Taxonomy" id="6105"/>
    <lineage>
        <taxon>Eukaryota</taxon>
        <taxon>Metazoa</taxon>
        <taxon>Cnidaria</taxon>
        <taxon>Anthozoa</taxon>
        <taxon>Hexacorallia</taxon>
        <taxon>Actiniaria</taxon>
        <taxon>Actiniidae</taxon>
        <taxon>Actinia</taxon>
    </lineage>
</organism>
<dbReference type="InterPro" id="IPR016187">
    <property type="entry name" value="CTDL_fold"/>
</dbReference>
<dbReference type="PROSITE" id="PS01186">
    <property type="entry name" value="EGF_2"/>
    <property type="match status" value="1"/>
</dbReference>
<dbReference type="Gene3D" id="3.10.100.10">
    <property type="entry name" value="Mannose-Binding Protein A, subunit A"/>
    <property type="match status" value="1"/>
</dbReference>
<dbReference type="CDD" id="cd00054">
    <property type="entry name" value="EGF_CA"/>
    <property type="match status" value="1"/>
</dbReference>
<gene>
    <name evidence="9" type="primary">LOC116295715</name>
</gene>
<dbReference type="PROSITE" id="PS50026">
    <property type="entry name" value="EGF_3"/>
    <property type="match status" value="1"/>
</dbReference>
<dbReference type="InterPro" id="IPR050691">
    <property type="entry name" value="Hyaluronan_bind_Proteoglycan"/>
</dbReference>
<evidence type="ECO:0000259" key="6">
    <source>
        <dbReference type="PROSITE" id="PS50026"/>
    </source>
</evidence>
<evidence type="ECO:0000256" key="2">
    <source>
        <dbReference type="ARBA" id="ARBA00022536"/>
    </source>
</evidence>
<dbReference type="GO" id="GO:0010001">
    <property type="term" value="P:glial cell differentiation"/>
    <property type="evidence" value="ECO:0007669"/>
    <property type="project" value="TreeGrafter"/>
</dbReference>
<dbReference type="InParanoid" id="A0A6P8I3K1"/>
<dbReference type="GO" id="GO:0072534">
    <property type="term" value="C:perineuronal net"/>
    <property type="evidence" value="ECO:0007669"/>
    <property type="project" value="TreeGrafter"/>
</dbReference>
<dbReference type="PROSITE" id="PS50041">
    <property type="entry name" value="C_TYPE_LECTIN_2"/>
    <property type="match status" value="1"/>
</dbReference>
<dbReference type="OrthoDB" id="5973476at2759"/>
<dbReference type="GO" id="GO:0005615">
    <property type="term" value="C:extracellular space"/>
    <property type="evidence" value="ECO:0007669"/>
    <property type="project" value="TreeGrafter"/>
</dbReference>
<dbReference type="PROSITE" id="PS00022">
    <property type="entry name" value="EGF_1"/>
    <property type="match status" value="1"/>
</dbReference>
<comment type="similarity">
    <text evidence="1">Belongs to the EGF domain peptide family.</text>
</comment>
<evidence type="ECO:0000256" key="1">
    <source>
        <dbReference type="ARBA" id="ARBA00006373"/>
    </source>
</evidence>
<dbReference type="InterPro" id="IPR003609">
    <property type="entry name" value="Pan_app"/>
</dbReference>
<dbReference type="Gene3D" id="2.10.25.10">
    <property type="entry name" value="Laminin"/>
    <property type="match status" value="1"/>
</dbReference>
<keyword evidence="3 4" id="KW-1015">Disulfide bond</keyword>
<accession>A0A6P8I3K1</accession>
<dbReference type="FunFam" id="2.10.25.10:FF:000118">
    <property type="entry name" value="protein delta homolog 2"/>
    <property type="match status" value="1"/>
</dbReference>
<feature type="chain" id="PRO_5028266436" evidence="5">
    <location>
        <begin position="19"/>
        <end position="240"/>
    </location>
</feature>
<evidence type="ECO:0000256" key="5">
    <source>
        <dbReference type="SAM" id="SignalP"/>
    </source>
</evidence>